<dbReference type="EMBL" id="JAUYZG010000007">
    <property type="protein sequence ID" value="KAK2903383.1"/>
    <property type="molecule type" value="Genomic_DNA"/>
</dbReference>
<feature type="region of interest" description="Disordered" evidence="1">
    <location>
        <begin position="1"/>
        <end position="21"/>
    </location>
</feature>
<dbReference type="Proteomes" id="UP001187343">
    <property type="component" value="Unassembled WGS sequence"/>
</dbReference>
<evidence type="ECO:0000313" key="3">
    <source>
        <dbReference type="Proteomes" id="UP001187343"/>
    </source>
</evidence>
<accession>A0AA88TQF4</accession>
<protein>
    <submittedName>
        <fullName evidence="2">Uncharacterized protein</fullName>
    </submittedName>
</protein>
<organism evidence="2 3">
    <name type="scientific">Cirrhinus molitorella</name>
    <name type="common">mud carp</name>
    <dbReference type="NCBI Taxonomy" id="172907"/>
    <lineage>
        <taxon>Eukaryota</taxon>
        <taxon>Metazoa</taxon>
        <taxon>Chordata</taxon>
        <taxon>Craniata</taxon>
        <taxon>Vertebrata</taxon>
        <taxon>Euteleostomi</taxon>
        <taxon>Actinopterygii</taxon>
        <taxon>Neopterygii</taxon>
        <taxon>Teleostei</taxon>
        <taxon>Ostariophysi</taxon>
        <taxon>Cypriniformes</taxon>
        <taxon>Cyprinidae</taxon>
        <taxon>Labeoninae</taxon>
        <taxon>Labeonini</taxon>
        <taxon>Cirrhinus</taxon>
    </lineage>
</organism>
<gene>
    <name evidence="2" type="ORF">Q8A67_008096</name>
</gene>
<proteinExistence type="predicted"/>
<evidence type="ECO:0000256" key="1">
    <source>
        <dbReference type="SAM" id="MobiDB-lite"/>
    </source>
</evidence>
<dbReference type="AlphaFoldDB" id="A0AA88TQF4"/>
<evidence type="ECO:0000313" key="2">
    <source>
        <dbReference type="EMBL" id="KAK2903383.1"/>
    </source>
</evidence>
<feature type="region of interest" description="Disordered" evidence="1">
    <location>
        <begin position="64"/>
        <end position="84"/>
    </location>
</feature>
<keyword evidence="3" id="KW-1185">Reference proteome</keyword>
<comment type="caution">
    <text evidence="2">The sequence shown here is derived from an EMBL/GenBank/DDBJ whole genome shotgun (WGS) entry which is preliminary data.</text>
</comment>
<reference evidence="2" key="1">
    <citation type="submission" date="2023-08" db="EMBL/GenBank/DDBJ databases">
        <title>Chromosome-level Genome Assembly of mud carp (Cirrhinus molitorella).</title>
        <authorList>
            <person name="Liu H."/>
        </authorList>
    </citation>
    <scope>NUCLEOTIDE SEQUENCE</scope>
    <source>
        <strain evidence="2">Prfri</strain>
        <tissue evidence="2">Muscle</tissue>
    </source>
</reference>
<name>A0AA88TQF4_9TELE</name>
<sequence length="84" mass="9537">MNHTLTLTGDEDSQTELDSSLRHRGSTLRISSFEEVDTEMAEEAVQYEELLEVVARAVDKLKLDWPTETPSETPKNKLDESLTE</sequence>
<feature type="compositionally biased region" description="Basic and acidic residues" evidence="1">
    <location>
        <begin position="74"/>
        <end position="84"/>
    </location>
</feature>